<evidence type="ECO:0000256" key="1">
    <source>
        <dbReference type="SAM" id="SignalP"/>
    </source>
</evidence>
<dbReference type="OrthoDB" id="4485682at2759"/>
<keyword evidence="3" id="KW-1185">Reference proteome</keyword>
<evidence type="ECO:0000313" key="3">
    <source>
        <dbReference type="Proteomes" id="UP000184300"/>
    </source>
</evidence>
<dbReference type="EMBL" id="KV878890">
    <property type="protein sequence ID" value="OJJ87638.1"/>
    <property type="molecule type" value="Genomic_DNA"/>
</dbReference>
<sequence>MKARTKNHLQLLLQRLLLYPTSNSVEDEWKRRDDAVDAVVQYCDVLEGGPLCGRPKQIKTISIPSTDPEPDLDGSSNVRDCLDKNMETTLCPRDELFCTTQKHHGCFEATGLFPVLC</sequence>
<feature type="signal peptide" evidence="1">
    <location>
        <begin position="1"/>
        <end position="24"/>
    </location>
</feature>
<organism evidence="2 3">
    <name type="scientific">Aspergillus glaucus CBS 516.65</name>
    <dbReference type="NCBI Taxonomy" id="1160497"/>
    <lineage>
        <taxon>Eukaryota</taxon>
        <taxon>Fungi</taxon>
        <taxon>Dikarya</taxon>
        <taxon>Ascomycota</taxon>
        <taxon>Pezizomycotina</taxon>
        <taxon>Eurotiomycetes</taxon>
        <taxon>Eurotiomycetidae</taxon>
        <taxon>Eurotiales</taxon>
        <taxon>Aspergillaceae</taxon>
        <taxon>Aspergillus</taxon>
        <taxon>Aspergillus subgen. Aspergillus</taxon>
    </lineage>
</organism>
<dbReference type="AlphaFoldDB" id="A0A1L9VUN6"/>
<accession>A0A1L9VUN6</accession>
<dbReference type="Proteomes" id="UP000184300">
    <property type="component" value="Unassembled WGS sequence"/>
</dbReference>
<dbReference type="STRING" id="1160497.A0A1L9VUN6"/>
<protein>
    <submittedName>
        <fullName evidence="2">Uncharacterized protein</fullName>
    </submittedName>
</protein>
<keyword evidence="1" id="KW-0732">Signal</keyword>
<gene>
    <name evidence="2" type="ORF">ASPGLDRAFT_976128</name>
</gene>
<name>A0A1L9VUN6_ASPGL</name>
<proteinExistence type="predicted"/>
<evidence type="ECO:0000313" key="2">
    <source>
        <dbReference type="EMBL" id="OJJ87638.1"/>
    </source>
</evidence>
<reference evidence="3" key="1">
    <citation type="journal article" date="2017" name="Genome Biol.">
        <title>Comparative genomics reveals high biological diversity and specific adaptations in the industrially and medically important fungal genus Aspergillus.</title>
        <authorList>
            <person name="de Vries R.P."/>
            <person name="Riley R."/>
            <person name="Wiebenga A."/>
            <person name="Aguilar-Osorio G."/>
            <person name="Amillis S."/>
            <person name="Uchima C.A."/>
            <person name="Anderluh G."/>
            <person name="Asadollahi M."/>
            <person name="Askin M."/>
            <person name="Barry K."/>
            <person name="Battaglia E."/>
            <person name="Bayram O."/>
            <person name="Benocci T."/>
            <person name="Braus-Stromeyer S.A."/>
            <person name="Caldana C."/>
            <person name="Canovas D."/>
            <person name="Cerqueira G.C."/>
            <person name="Chen F."/>
            <person name="Chen W."/>
            <person name="Choi C."/>
            <person name="Clum A."/>
            <person name="Dos Santos R.A."/>
            <person name="Damasio A.R."/>
            <person name="Diallinas G."/>
            <person name="Emri T."/>
            <person name="Fekete E."/>
            <person name="Flipphi M."/>
            <person name="Freyberg S."/>
            <person name="Gallo A."/>
            <person name="Gournas C."/>
            <person name="Habgood R."/>
            <person name="Hainaut M."/>
            <person name="Harispe M.L."/>
            <person name="Henrissat B."/>
            <person name="Hilden K.S."/>
            <person name="Hope R."/>
            <person name="Hossain A."/>
            <person name="Karabika E."/>
            <person name="Karaffa L."/>
            <person name="Karanyi Z."/>
            <person name="Krasevec N."/>
            <person name="Kuo A."/>
            <person name="Kusch H."/>
            <person name="LaButti K."/>
            <person name="Lagendijk E.L."/>
            <person name="Lapidus A."/>
            <person name="Levasseur A."/>
            <person name="Lindquist E."/>
            <person name="Lipzen A."/>
            <person name="Logrieco A.F."/>
            <person name="MacCabe A."/>
            <person name="Maekelae M.R."/>
            <person name="Malavazi I."/>
            <person name="Melin P."/>
            <person name="Meyer V."/>
            <person name="Mielnichuk N."/>
            <person name="Miskei M."/>
            <person name="Molnar A.P."/>
            <person name="Mule G."/>
            <person name="Ngan C.Y."/>
            <person name="Orejas M."/>
            <person name="Orosz E."/>
            <person name="Ouedraogo J.P."/>
            <person name="Overkamp K.M."/>
            <person name="Park H.-S."/>
            <person name="Perrone G."/>
            <person name="Piumi F."/>
            <person name="Punt P.J."/>
            <person name="Ram A.F."/>
            <person name="Ramon A."/>
            <person name="Rauscher S."/>
            <person name="Record E."/>
            <person name="Riano-Pachon D.M."/>
            <person name="Robert V."/>
            <person name="Roehrig J."/>
            <person name="Ruller R."/>
            <person name="Salamov A."/>
            <person name="Salih N.S."/>
            <person name="Samson R.A."/>
            <person name="Sandor E."/>
            <person name="Sanguinetti M."/>
            <person name="Schuetze T."/>
            <person name="Sepcic K."/>
            <person name="Shelest E."/>
            <person name="Sherlock G."/>
            <person name="Sophianopoulou V."/>
            <person name="Squina F.M."/>
            <person name="Sun H."/>
            <person name="Susca A."/>
            <person name="Todd R.B."/>
            <person name="Tsang A."/>
            <person name="Unkles S.E."/>
            <person name="van de Wiele N."/>
            <person name="van Rossen-Uffink D."/>
            <person name="Oliveira J.V."/>
            <person name="Vesth T.C."/>
            <person name="Visser J."/>
            <person name="Yu J.-H."/>
            <person name="Zhou M."/>
            <person name="Andersen M.R."/>
            <person name="Archer D.B."/>
            <person name="Baker S.E."/>
            <person name="Benoit I."/>
            <person name="Brakhage A.A."/>
            <person name="Braus G.H."/>
            <person name="Fischer R."/>
            <person name="Frisvad J.C."/>
            <person name="Goldman G.H."/>
            <person name="Houbraken J."/>
            <person name="Oakley B."/>
            <person name="Pocsi I."/>
            <person name="Scazzocchio C."/>
            <person name="Seiboth B."/>
            <person name="vanKuyk P.A."/>
            <person name="Wortman J."/>
            <person name="Dyer P.S."/>
            <person name="Grigoriev I.V."/>
        </authorList>
    </citation>
    <scope>NUCLEOTIDE SEQUENCE [LARGE SCALE GENOMIC DNA]</scope>
    <source>
        <strain evidence="3">CBS 516.65</strain>
    </source>
</reference>
<dbReference type="RefSeq" id="XP_022404321.1">
    <property type="nucleotide sequence ID" value="XM_022550609.1"/>
</dbReference>
<feature type="chain" id="PRO_5012566965" evidence="1">
    <location>
        <begin position="25"/>
        <end position="117"/>
    </location>
</feature>
<dbReference type="GeneID" id="34466869"/>
<dbReference type="VEuPathDB" id="FungiDB:ASPGLDRAFT_976128"/>